<dbReference type="OrthoDB" id="284307at2"/>
<dbReference type="Pfam" id="PF00392">
    <property type="entry name" value="GntR"/>
    <property type="match status" value="1"/>
</dbReference>
<dbReference type="Proteomes" id="UP000773614">
    <property type="component" value="Unassembled WGS sequence"/>
</dbReference>
<accession>A0A964T8G7</accession>
<dbReference type="Pfam" id="PF07729">
    <property type="entry name" value="FCD"/>
    <property type="match status" value="1"/>
</dbReference>
<dbReference type="PRINTS" id="PR00035">
    <property type="entry name" value="HTHGNTR"/>
</dbReference>
<dbReference type="PANTHER" id="PTHR43537:SF5">
    <property type="entry name" value="UXU OPERON TRANSCRIPTIONAL REGULATOR"/>
    <property type="match status" value="1"/>
</dbReference>
<dbReference type="GO" id="GO:0003700">
    <property type="term" value="F:DNA-binding transcription factor activity"/>
    <property type="evidence" value="ECO:0007669"/>
    <property type="project" value="InterPro"/>
</dbReference>
<feature type="domain" description="HTH gntR-type" evidence="4">
    <location>
        <begin position="1"/>
        <end position="66"/>
    </location>
</feature>
<feature type="non-terminal residue" evidence="5">
    <location>
        <position position="124"/>
    </location>
</feature>
<dbReference type="EMBL" id="SPKJ01000178">
    <property type="protein sequence ID" value="MYZ50458.1"/>
    <property type="molecule type" value="Genomic_DNA"/>
</dbReference>
<dbReference type="AlphaFoldDB" id="A0A964T8G7"/>
<dbReference type="SUPFAM" id="SSF46785">
    <property type="entry name" value="Winged helix' DNA-binding domain"/>
    <property type="match status" value="1"/>
</dbReference>
<evidence type="ECO:0000313" key="6">
    <source>
        <dbReference type="Proteomes" id="UP000773614"/>
    </source>
</evidence>
<evidence type="ECO:0000256" key="2">
    <source>
        <dbReference type="ARBA" id="ARBA00023125"/>
    </source>
</evidence>
<keyword evidence="6" id="KW-1185">Reference proteome</keyword>
<dbReference type="InterPro" id="IPR036388">
    <property type="entry name" value="WH-like_DNA-bd_sf"/>
</dbReference>
<dbReference type="RefSeq" id="WP_161142779.1">
    <property type="nucleotide sequence ID" value="NZ_SPKJ01000178.1"/>
</dbReference>
<dbReference type="PANTHER" id="PTHR43537">
    <property type="entry name" value="TRANSCRIPTIONAL REGULATOR, GNTR FAMILY"/>
    <property type="match status" value="1"/>
</dbReference>
<dbReference type="InterPro" id="IPR011711">
    <property type="entry name" value="GntR_C"/>
</dbReference>
<protein>
    <submittedName>
        <fullName evidence="5">GntR family transcriptional regulator</fullName>
    </submittedName>
</protein>
<evidence type="ECO:0000313" key="5">
    <source>
        <dbReference type="EMBL" id="MYZ50458.1"/>
    </source>
</evidence>
<dbReference type="Gene3D" id="1.20.120.530">
    <property type="entry name" value="GntR ligand-binding domain-like"/>
    <property type="match status" value="1"/>
</dbReference>
<gene>
    <name evidence="5" type="ORF">E4O86_22420</name>
</gene>
<dbReference type="Gene3D" id="1.10.10.10">
    <property type="entry name" value="Winged helix-like DNA-binding domain superfamily/Winged helix DNA-binding domain"/>
    <property type="match status" value="1"/>
</dbReference>
<keyword evidence="1" id="KW-0805">Transcription regulation</keyword>
<dbReference type="GO" id="GO:0003677">
    <property type="term" value="F:DNA binding"/>
    <property type="evidence" value="ECO:0007669"/>
    <property type="project" value="UniProtKB-KW"/>
</dbReference>
<dbReference type="SMART" id="SM00345">
    <property type="entry name" value="HTH_GNTR"/>
    <property type="match status" value="1"/>
</dbReference>
<dbReference type="InterPro" id="IPR008920">
    <property type="entry name" value="TF_FadR/GntR_C"/>
</dbReference>
<keyword evidence="2" id="KW-0238">DNA-binding</keyword>
<name>A0A964T8G7_9HYPH</name>
<dbReference type="InterPro" id="IPR036390">
    <property type="entry name" value="WH_DNA-bd_sf"/>
</dbReference>
<dbReference type="InterPro" id="IPR000524">
    <property type="entry name" value="Tscrpt_reg_HTH_GntR"/>
</dbReference>
<organism evidence="5 6">
    <name type="scientific">Propylenella binzhouense</name>
    <dbReference type="NCBI Taxonomy" id="2555902"/>
    <lineage>
        <taxon>Bacteria</taxon>
        <taxon>Pseudomonadati</taxon>
        <taxon>Pseudomonadota</taxon>
        <taxon>Alphaproteobacteria</taxon>
        <taxon>Hyphomicrobiales</taxon>
        <taxon>Propylenellaceae</taxon>
        <taxon>Propylenella</taxon>
    </lineage>
</organism>
<evidence type="ECO:0000259" key="4">
    <source>
        <dbReference type="PROSITE" id="PS50949"/>
    </source>
</evidence>
<reference evidence="5" key="1">
    <citation type="submission" date="2019-03" db="EMBL/GenBank/DDBJ databases">
        <title>Afifella sp. nov., isolated from activated sludge.</title>
        <authorList>
            <person name="Li Q."/>
            <person name="Liu Y."/>
        </authorList>
    </citation>
    <scope>NUCLEOTIDE SEQUENCE</scope>
    <source>
        <strain evidence="5">L72</strain>
    </source>
</reference>
<dbReference type="SUPFAM" id="SSF48008">
    <property type="entry name" value="GntR ligand-binding domain-like"/>
    <property type="match status" value="1"/>
</dbReference>
<comment type="caution">
    <text evidence="5">The sequence shown here is derived from an EMBL/GenBank/DDBJ whole genome shotgun (WGS) entry which is preliminary data.</text>
</comment>
<keyword evidence="3" id="KW-0804">Transcription</keyword>
<proteinExistence type="predicted"/>
<evidence type="ECO:0000256" key="1">
    <source>
        <dbReference type="ARBA" id="ARBA00023015"/>
    </source>
</evidence>
<sequence length="124" mass="13387">MVQESDLLLSYIARQGLGSGDRLPPERELSQALGVPRTALRRMLAQLESRGEIWRHVGRGTFLGTPAQAPDGHDGKVEELTANTYPAEVLEARLIIEPAAARLAALRAAPADVAALERAVRRGN</sequence>
<evidence type="ECO:0000256" key="3">
    <source>
        <dbReference type="ARBA" id="ARBA00023163"/>
    </source>
</evidence>
<dbReference type="PROSITE" id="PS50949">
    <property type="entry name" value="HTH_GNTR"/>
    <property type="match status" value="1"/>
</dbReference>